<evidence type="ECO:0000313" key="3">
    <source>
        <dbReference type="EMBL" id="MCR6546771.1"/>
    </source>
</evidence>
<keyword evidence="4" id="KW-1185">Reference proteome</keyword>
<dbReference type="InterPro" id="IPR006675">
    <property type="entry name" value="HDIG_dom"/>
</dbReference>
<dbReference type="InterPro" id="IPR050124">
    <property type="entry name" value="tRNA_CCA-adding_enzyme"/>
</dbReference>
<dbReference type="SMART" id="SM00471">
    <property type="entry name" value="HDc"/>
    <property type="match status" value="1"/>
</dbReference>
<dbReference type="PANTHER" id="PTHR47545">
    <property type="entry name" value="MULTIFUNCTIONAL CCA PROTEIN"/>
    <property type="match status" value="1"/>
</dbReference>
<dbReference type="RefSeq" id="WP_257914049.1">
    <property type="nucleotide sequence ID" value="NZ_JANPWE010000011.1"/>
</dbReference>
<dbReference type="SUPFAM" id="SSF109604">
    <property type="entry name" value="HD-domain/PDEase-like"/>
    <property type="match status" value="1"/>
</dbReference>
<gene>
    <name evidence="3" type="ORF">NVS47_14840</name>
</gene>
<protein>
    <submittedName>
        <fullName evidence="3">HDIG domain-containing protein</fullName>
    </submittedName>
</protein>
<evidence type="ECO:0000313" key="4">
    <source>
        <dbReference type="Proteomes" id="UP001524944"/>
    </source>
</evidence>
<comment type="caution">
    <text evidence="3">The sequence shown here is derived from an EMBL/GenBank/DDBJ whole genome shotgun (WGS) entry which is preliminary data.</text>
</comment>
<dbReference type="CDD" id="cd00077">
    <property type="entry name" value="HDc"/>
    <property type="match status" value="1"/>
</dbReference>
<dbReference type="Gene3D" id="1.10.3090.10">
    <property type="entry name" value="cca-adding enzyme, domain 2"/>
    <property type="match status" value="1"/>
</dbReference>
<dbReference type="Pfam" id="PF01966">
    <property type="entry name" value="HD"/>
    <property type="match status" value="1"/>
</dbReference>
<name>A0ABT1Y7A0_9FIRM</name>
<dbReference type="InterPro" id="IPR003607">
    <property type="entry name" value="HD/PDEase_dom"/>
</dbReference>
<dbReference type="PANTHER" id="PTHR47545:SF2">
    <property type="entry name" value="CC-ADDING TRNA NUCLEOTIDYLTRANSFERASE"/>
    <property type="match status" value="1"/>
</dbReference>
<evidence type="ECO:0000256" key="1">
    <source>
        <dbReference type="ARBA" id="ARBA00022741"/>
    </source>
</evidence>
<evidence type="ECO:0000259" key="2">
    <source>
        <dbReference type="SMART" id="SM00471"/>
    </source>
</evidence>
<dbReference type="NCBIfam" id="TIGR00277">
    <property type="entry name" value="HDIG"/>
    <property type="match status" value="1"/>
</dbReference>
<reference evidence="3 4" key="1">
    <citation type="submission" date="2022-08" db="EMBL/GenBank/DDBJ databases">
        <title>Proteogenomics of the novel Dehalobacterium formicoaceticum strain EZ94 highlights a key role of methyltransferases during anaerobic dichloromethane degradation.</title>
        <authorList>
            <person name="Wasmund K."/>
        </authorList>
    </citation>
    <scope>NUCLEOTIDE SEQUENCE [LARGE SCALE GENOMIC DNA]</scope>
    <source>
        <strain evidence="3 4">EZ94</strain>
    </source>
</reference>
<organism evidence="3 4">
    <name type="scientific">Dehalobacterium formicoaceticum</name>
    <dbReference type="NCBI Taxonomy" id="51515"/>
    <lineage>
        <taxon>Bacteria</taxon>
        <taxon>Bacillati</taxon>
        <taxon>Bacillota</taxon>
        <taxon>Clostridia</taxon>
        <taxon>Eubacteriales</taxon>
        <taxon>Peptococcaceae</taxon>
        <taxon>Dehalobacterium</taxon>
    </lineage>
</organism>
<proteinExistence type="predicted"/>
<feature type="domain" description="HD/PDEase" evidence="2">
    <location>
        <begin position="60"/>
        <end position="195"/>
    </location>
</feature>
<dbReference type="InterPro" id="IPR006674">
    <property type="entry name" value="HD_domain"/>
</dbReference>
<keyword evidence="1" id="KW-0547">Nucleotide-binding</keyword>
<accession>A0ABT1Y7A0</accession>
<dbReference type="Proteomes" id="UP001524944">
    <property type="component" value="Unassembled WGS sequence"/>
</dbReference>
<dbReference type="EMBL" id="JANPWE010000011">
    <property type="protein sequence ID" value="MCR6546771.1"/>
    <property type="molecule type" value="Genomic_DNA"/>
</dbReference>
<sequence length="211" mass="24667">MQIKTDSMEKWYFEINDHLLNDPRPGEYLSRISQGQIFLQFPFTLLKKLKETKQSPQHHPEGSVWNHTLLVVNEAAQRRAQSKNARVLMWAALLHDIGKPDTTRERKGKITAYDHDKVGAELAREFLLALRDETNWIEEVVKLIRWHMQILFVVKNLPFADIKSMKKEVDIREVALLGLCDRLGRSNRNKAQEEETIQIFMQKSIRDGHQG</sequence>